<accession>A0A7W6HF87</accession>
<protein>
    <submittedName>
        <fullName evidence="1">Uncharacterized protein</fullName>
    </submittedName>
</protein>
<name>A0A7W6HF87_9HYPH</name>
<reference evidence="1 2" key="1">
    <citation type="submission" date="2020-08" db="EMBL/GenBank/DDBJ databases">
        <title>Genomic Encyclopedia of Type Strains, Phase IV (KMG-IV): sequencing the most valuable type-strain genomes for metagenomic binning, comparative biology and taxonomic classification.</title>
        <authorList>
            <person name="Goeker M."/>
        </authorList>
    </citation>
    <scope>NUCLEOTIDE SEQUENCE [LARGE SCALE GENOMIC DNA]</scope>
    <source>
        <strain evidence="1 2">DSM 103570</strain>
    </source>
</reference>
<evidence type="ECO:0000313" key="2">
    <source>
        <dbReference type="Proteomes" id="UP000588647"/>
    </source>
</evidence>
<dbReference type="Proteomes" id="UP000588647">
    <property type="component" value="Unassembled WGS sequence"/>
</dbReference>
<gene>
    <name evidence="1" type="ORF">GGR03_002919</name>
</gene>
<comment type="caution">
    <text evidence="1">The sequence shown here is derived from an EMBL/GenBank/DDBJ whole genome shotgun (WGS) entry which is preliminary data.</text>
</comment>
<dbReference type="EMBL" id="JACIEM010000003">
    <property type="protein sequence ID" value="MBB4003838.1"/>
    <property type="molecule type" value="Genomic_DNA"/>
</dbReference>
<keyword evidence="2" id="KW-1185">Reference proteome</keyword>
<proteinExistence type="predicted"/>
<dbReference type="AlphaFoldDB" id="A0A7W6HF87"/>
<organism evidence="1 2">
    <name type="scientific">Aurantimonas endophytica</name>
    <dbReference type="NCBI Taxonomy" id="1522175"/>
    <lineage>
        <taxon>Bacteria</taxon>
        <taxon>Pseudomonadati</taxon>
        <taxon>Pseudomonadota</taxon>
        <taxon>Alphaproteobacteria</taxon>
        <taxon>Hyphomicrobiales</taxon>
        <taxon>Aurantimonadaceae</taxon>
        <taxon>Aurantimonas</taxon>
    </lineage>
</organism>
<sequence>MIRGILKALFLGWIAKKASRGFGGNRAPQRRPD</sequence>
<evidence type="ECO:0000313" key="1">
    <source>
        <dbReference type="EMBL" id="MBB4003838.1"/>
    </source>
</evidence>